<evidence type="ECO:0000313" key="4">
    <source>
        <dbReference type="EMBL" id="KAF7391246.1"/>
    </source>
</evidence>
<dbReference type="InterPro" id="IPR001806">
    <property type="entry name" value="Small_GTPase"/>
</dbReference>
<dbReference type="Proteomes" id="UP000614350">
    <property type="component" value="Unassembled WGS sequence"/>
</dbReference>
<evidence type="ECO:0000256" key="1">
    <source>
        <dbReference type="ARBA" id="ARBA00008846"/>
    </source>
</evidence>
<comment type="similarity">
    <text evidence="1">Belongs to the small GTPase superfamily. RGK family.</text>
</comment>
<proteinExistence type="inferred from homology"/>
<evidence type="ECO:0000313" key="5">
    <source>
        <dbReference type="Proteomes" id="UP000614350"/>
    </source>
</evidence>
<name>A0A834JTJ9_VESVU</name>
<keyword evidence="2" id="KW-0597">Phosphoprotein</keyword>
<dbReference type="AlphaFoldDB" id="A0A834JTJ9"/>
<dbReference type="EMBL" id="JACSEA010000010">
    <property type="protein sequence ID" value="KAF7391246.1"/>
    <property type="molecule type" value="Genomic_DNA"/>
</dbReference>
<dbReference type="GO" id="GO:0003924">
    <property type="term" value="F:GTPase activity"/>
    <property type="evidence" value="ECO:0007669"/>
    <property type="project" value="InterPro"/>
</dbReference>
<dbReference type="PRINTS" id="PR00449">
    <property type="entry name" value="RASTRNSFRMNG"/>
</dbReference>
<comment type="caution">
    <text evidence="4">The sequence shown here is derived from an EMBL/GenBank/DDBJ whole genome shotgun (WGS) entry which is preliminary data.</text>
</comment>
<gene>
    <name evidence="4" type="ORF">HZH66_009726</name>
</gene>
<dbReference type="InterPro" id="IPR051641">
    <property type="entry name" value="RGK_GTP-binding_reg"/>
</dbReference>
<dbReference type="SMART" id="SM00175">
    <property type="entry name" value="RAB"/>
    <property type="match status" value="1"/>
</dbReference>
<organism evidence="4 5">
    <name type="scientific">Vespula vulgaris</name>
    <name type="common">Yellow jacket</name>
    <name type="synonym">Wasp</name>
    <dbReference type="NCBI Taxonomy" id="7454"/>
    <lineage>
        <taxon>Eukaryota</taxon>
        <taxon>Metazoa</taxon>
        <taxon>Ecdysozoa</taxon>
        <taxon>Arthropoda</taxon>
        <taxon>Hexapoda</taxon>
        <taxon>Insecta</taxon>
        <taxon>Pterygota</taxon>
        <taxon>Neoptera</taxon>
        <taxon>Endopterygota</taxon>
        <taxon>Hymenoptera</taxon>
        <taxon>Apocrita</taxon>
        <taxon>Aculeata</taxon>
        <taxon>Vespoidea</taxon>
        <taxon>Vespidae</taxon>
        <taxon>Vespinae</taxon>
        <taxon>Vespula</taxon>
    </lineage>
</organism>
<protein>
    <recommendedName>
        <fullName evidence="6">GTP-binding protein RAD</fullName>
    </recommendedName>
</protein>
<dbReference type="InterPro" id="IPR027417">
    <property type="entry name" value="P-loop_NTPase"/>
</dbReference>
<dbReference type="PANTHER" id="PTHR45775:SF1">
    <property type="entry name" value="RAD, GEM_KIR FAMILY MEMBER 3, ISOFORM E"/>
    <property type="match status" value="1"/>
</dbReference>
<dbReference type="PANTHER" id="PTHR45775">
    <property type="entry name" value="RAD, GEM/KIR FAMILY MEMBER 2, ISOFORM C"/>
    <property type="match status" value="1"/>
</dbReference>
<sequence>MAEETFRRKTRSASICAPGFSSMEQMLGTIPPSGAKERDKSDRERDSGSGTPDSNTPTRRRRPATRSQSARVSGASKSIRRRAAQAADHHHLHHHEGTVKSPHCSSEPKLTNADVSPACRRRGSRRGQSMHHAQQKKSNDFLDVPVTSMQLSPREGEDEDSYRLRSFSLTRKGLVNRGDSFKRRRSRSNSLAPAEQETEETNSLPPKEVISYNVAILGARRVGKTGLIGQFMTSECINAYDRQRDMPSEQSVFVKLDGEESELIFLNIPNPKTELEKIPPPDAFVVMYSVIDKASFQRAEQYLAYLRDQDLGKPVILVGNKVDLARSRVVPYSDGKDKACRYRAKFIEVSVGIKHNVDELLVGILKQIRLKIDQGQLENQSGGNTASEGGGHWYNKSGVVVRASMKAKQMLNSLFRREDSKFKNCEDLHVL</sequence>
<keyword evidence="5" id="KW-1185">Reference proteome</keyword>
<dbReference type="GO" id="GO:0005246">
    <property type="term" value="F:calcium channel regulator activity"/>
    <property type="evidence" value="ECO:0007669"/>
    <property type="project" value="TreeGrafter"/>
</dbReference>
<accession>A0A834JTJ9</accession>
<dbReference type="SMART" id="SM00173">
    <property type="entry name" value="RAS"/>
    <property type="match status" value="1"/>
</dbReference>
<feature type="compositionally biased region" description="Basic and acidic residues" evidence="3">
    <location>
        <begin position="35"/>
        <end position="47"/>
    </location>
</feature>
<dbReference type="GO" id="GO:0005525">
    <property type="term" value="F:GTP binding"/>
    <property type="evidence" value="ECO:0007669"/>
    <property type="project" value="InterPro"/>
</dbReference>
<reference evidence="4" key="1">
    <citation type="journal article" date="2020" name="G3 (Bethesda)">
        <title>High-Quality Assemblies for Three Invasive Social Wasps from the &lt;i&gt;Vespula&lt;/i&gt; Genus.</title>
        <authorList>
            <person name="Harrop T.W.R."/>
            <person name="Guhlin J."/>
            <person name="McLaughlin G.M."/>
            <person name="Permina E."/>
            <person name="Stockwell P."/>
            <person name="Gilligan J."/>
            <person name="Le Lec M.F."/>
            <person name="Gruber M.A.M."/>
            <person name="Quinn O."/>
            <person name="Lovegrove M."/>
            <person name="Duncan E.J."/>
            <person name="Remnant E.J."/>
            <person name="Van Eeckhoven J."/>
            <person name="Graham B."/>
            <person name="Knapp R.A."/>
            <person name="Langford K.W."/>
            <person name="Kronenberg Z."/>
            <person name="Press M.O."/>
            <person name="Eacker S.M."/>
            <person name="Wilson-Rankin E.E."/>
            <person name="Purcell J."/>
            <person name="Lester P.J."/>
            <person name="Dearden P.K."/>
        </authorList>
    </citation>
    <scope>NUCLEOTIDE SEQUENCE</scope>
    <source>
        <strain evidence="4">Marl-1</strain>
    </source>
</reference>
<feature type="region of interest" description="Disordered" evidence="3">
    <location>
        <begin position="1"/>
        <end position="145"/>
    </location>
</feature>
<evidence type="ECO:0000256" key="3">
    <source>
        <dbReference type="SAM" id="MobiDB-lite"/>
    </source>
</evidence>
<feature type="region of interest" description="Disordered" evidence="3">
    <location>
        <begin position="178"/>
        <end position="204"/>
    </location>
</feature>
<evidence type="ECO:0000256" key="2">
    <source>
        <dbReference type="ARBA" id="ARBA00022553"/>
    </source>
</evidence>
<evidence type="ECO:0008006" key="6">
    <source>
        <dbReference type="Google" id="ProtNLM"/>
    </source>
</evidence>
<feature type="compositionally biased region" description="Basic residues" evidence="3">
    <location>
        <begin position="119"/>
        <end position="135"/>
    </location>
</feature>
<dbReference type="PROSITE" id="PS51421">
    <property type="entry name" value="RAS"/>
    <property type="match status" value="1"/>
</dbReference>
<dbReference type="SUPFAM" id="SSF52540">
    <property type="entry name" value="P-loop containing nucleoside triphosphate hydrolases"/>
    <property type="match status" value="1"/>
</dbReference>
<dbReference type="Pfam" id="PF00071">
    <property type="entry name" value="Ras"/>
    <property type="match status" value="1"/>
</dbReference>
<dbReference type="Gene3D" id="3.40.50.300">
    <property type="entry name" value="P-loop containing nucleotide triphosphate hydrolases"/>
    <property type="match status" value="1"/>
</dbReference>
<dbReference type="GO" id="GO:0005886">
    <property type="term" value="C:plasma membrane"/>
    <property type="evidence" value="ECO:0007669"/>
    <property type="project" value="TreeGrafter"/>
</dbReference>